<reference evidence="2" key="1">
    <citation type="submission" date="2016-11" db="UniProtKB">
        <authorList>
            <consortium name="WormBaseParasite"/>
        </authorList>
    </citation>
    <scope>IDENTIFICATION</scope>
</reference>
<dbReference type="AlphaFoldDB" id="A0A1I8I671"/>
<proteinExistence type="predicted"/>
<protein>
    <submittedName>
        <fullName evidence="2">Pept_C1 domain-containing protein</fullName>
    </submittedName>
</protein>
<name>A0A1I8I671_9PLAT</name>
<accession>A0A1I8I671</accession>
<evidence type="ECO:0000313" key="2">
    <source>
        <dbReference type="WBParaSite" id="maker-uti_cns_0010011-snap-gene-0.6-mRNA-1"/>
    </source>
</evidence>
<keyword evidence="1" id="KW-1185">Reference proteome</keyword>
<organism evidence="1 2">
    <name type="scientific">Macrostomum lignano</name>
    <dbReference type="NCBI Taxonomy" id="282301"/>
    <lineage>
        <taxon>Eukaryota</taxon>
        <taxon>Metazoa</taxon>
        <taxon>Spiralia</taxon>
        <taxon>Lophotrochozoa</taxon>
        <taxon>Platyhelminthes</taxon>
        <taxon>Rhabditophora</taxon>
        <taxon>Macrostomorpha</taxon>
        <taxon>Macrostomida</taxon>
        <taxon>Macrostomidae</taxon>
        <taxon>Macrostomum</taxon>
    </lineage>
</organism>
<evidence type="ECO:0000313" key="1">
    <source>
        <dbReference type="Proteomes" id="UP000095280"/>
    </source>
</evidence>
<sequence>TRKSHQPAIPWNFRRRSIEPDGCREAQSGGSSGHRSWASLHRVSSHQLLQCRVDGAAQQQRLYDFGTAWMTERIRNAFDDFGASEQQLNLDALDRLDFGSSPTDRCCSGCGWDAEPDSSASFYL</sequence>
<dbReference type="Proteomes" id="UP000095280">
    <property type="component" value="Unplaced"/>
</dbReference>
<dbReference type="WBParaSite" id="maker-uti_cns_0010011-snap-gene-0.6-mRNA-1">
    <property type="protein sequence ID" value="maker-uti_cns_0010011-snap-gene-0.6-mRNA-1"/>
    <property type="gene ID" value="maker-uti_cns_0010011-snap-gene-0.6"/>
</dbReference>